<protein>
    <submittedName>
        <fullName evidence="2">Uncharacterized protein</fullName>
    </submittedName>
</protein>
<sequence>MFSSFPTFIVIAASIVHASSPPPSCPTTLVVQNGPQLNGCTSTKYGHTSTSSVDCGGCSSLVTSTTYNRFFGHGPACVKYPIPTTTKASATTTVTSCEVTPTKY</sequence>
<dbReference type="AlphaFoldDB" id="A0A1X7S2Z0"/>
<keyword evidence="1" id="KW-0732">Signal</keyword>
<evidence type="ECO:0000313" key="3">
    <source>
        <dbReference type="Proteomes" id="UP000215127"/>
    </source>
</evidence>
<dbReference type="EMBL" id="LT853700">
    <property type="protein sequence ID" value="SMQ54056.1"/>
    <property type="molecule type" value="Genomic_DNA"/>
</dbReference>
<name>A0A1X7S2Z0_ZYMT9</name>
<gene>
    <name evidence="2" type="ORF">ZT3D7_G9210</name>
</gene>
<feature type="chain" id="PRO_5010853834" evidence="1">
    <location>
        <begin position="19"/>
        <end position="104"/>
    </location>
</feature>
<dbReference type="Proteomes" id="UP000215127">
    <property type="component" value="Chromosome 9"/>
</dbReference>
<reference evidence="2 3" key="1">
    <citation type="submission" date="2016-06" db="EMBL/GenBank/DDBJ databases">
        <authorList>
            <person name="Kjaerup R.B."/>
            <person name="Dalgaard T.S."/>
            <person name="Juul-Madsen H.R."/>
        </authorList>
    </citation>
    <scope>NUCLEOTIDE SEQUENCE [LARGE SCALE GENOMIC DNA]</scope>
</reference>
<organism evidence="2 3">
    <name type="scientific">Zymoseptoria tritici (strain ST99CH_3D7)</name>
    <dbReference type="NCBI Taxonomy" id="1276538"/>
    <lineage>
        <taxon>Eukaryota</taxon>
        <taxon>Fungi</taxon>
        <taxon>Dikarya</taxon>
        <taxon>Ascomycota</taxon>
        <taxon>Pezizomycotina</taxon>
        <taxon>Dothideomycetes</taxon>
        <taxon>Dothideomycetidae</taxon>
        <taxon>Mycosphaerellales</taxon>
        <taxon>Mycosphaerellaceae</taxon>
        <taxon>Zymoseptoria</taxon>
    </lineage>
</organism>
<evidence type="ECO:0000313" key="2">
    <source>
        <dbReference type="EMBL" id="SMQ54056.1"/>
    </source>
</evidence>
<evidence type="ECO:0000256" key="1">
    <source>
        <dbReference type="SAM" id="SignalP"/>
    </source>
</evidence>
<accession>A0A1X7S2Z0</accession>
<keyword evidence="3" id="KW-1185">Reference proteome</keyword>
<feature type="signal peptide" evidence="1">
    <location>
        <begin position="1"/>
        <end position="18"/>
    </location>
</feature>
<proteinExistence type="predicted"/>